<dbReference type="GO" id="GO:1901982">
    <property type="term" value="F:maltose binding"/>
    <property type="evidence" value="ECO:0007669"/>
    <property type="project" value="TreeGrafter"/>
</dbReference>
<evidence type="ECO:0000313" key="6">
    <source>
        <dbReference type="Proteomes" id="UP000271603"/>
    </source>
</evidence>
<sequence length="40" mass="4446">MRYDGKLIGYPIAVEALSLIYNKDLIKQPPKTWGRDPGAG</sequence>
<dbReference type="PANTHER" id="PTHR30061:SF50">
    <property type="entry name" value="MALTOSE_MALTODEXTRIN-BINDING PERIPLASMIC PROTEIN"/>
    <property type="match status" value="1"/>
</dbReference>
<gene>
    <name evidence="5" type="primary">malE_2</name>
    <name evidence="5" type="ORF">NCTC9419_01964</name>
</gene>
<evidence type="ECO:0000313" key="5">
    <source>
        <dbReference type="EMBL" id="VEA70466.1"/>
    </source>
</evidence>
<keyword evidence="4" id="KW-0762">Sugar transport</keyword>
<name>A0A3S4JTW9_SERRU</name>
<organism evidence="5 6">
    <name type="scientific">Serratia rubidaea</name>
    <name type="common">Serratia marinorubra</name>
    <dbReference type="NCBI Taxonomy" id="61652"/>
    <lineage>
        <taxon>Bacteria</taxon>
        <taxon>Pseudomonadati</taxon>
        <taxon>Pseudomonadota</taxon>
        <taxon>Gammaproteobacteria</taxon>
        <taxon>Enterobacterales</taxon>
        <taxon>Yersiniaceae</taxon>
        <taxon>Serratia</taxon>
    </lineage>
</organism>
<dbReference type="EMBL" id="LR134155">
    <property type="protein sequence ID" value="VEA70466.1"/>
    <property type="molecule type" value="Genomic_DNA"/>
</dbReference>
<dbReference type="PANTHER" id="PTHR30061">
    <property type="entry name" value="MALTOSE-BINDING PERIPLASMIC PROTEIN"/>
    <property type="match status" value="1"/>
</dbReference>
<comment type="similarity">
    <text evidence="1 4">Belongs to the bacterial solute-binding protein 1 family.</text>
</comment>
<dbReference type="SUPFAM" id="SSF53850">
    <property type="entry name" value="Periplasmic binding protein-like II"/>
    <property type="match status" value="1"/>
</dbReference>
<dbReference type="AlphaFoldDB" id="A0A3S4JTW9"/>
<evidence type="ECO:0000256" key="1">
    <source>
        <dbReference type="ARBA" id="ARBA00008520"/>
    </source>
</evidence>
<dbReference type="PRINTS" id="PR00181">
    <property type="entry name" value="MALTOSEBP"/>
</dbReference>
<dbReference type="GO" id="GO:0015768">
    <property type="term" value="P:maltose transport"/>
    <property type="evidence" value="ECO:0007669"/>
    <property type="project" value="TreeGrafter"/>
</dbReference>
<keyword evidence="2 4" id="KW-0813">Transport</keyword>
<proteinExistence type="inferred from homology"/>
<dbReference type="GO" id="GO:0042597">
    <property type="term" value="C:periplasmic space"/>
    <property type="evidence" value="ECO:0007669"/>
    <property type="project" value="UniProtKB-SubCell"/>
</dbReference>
<accession>A0A3S4JTW9</accession>
<dbReference type="Proteomes" id="UP000271603">
    <property type="component" value="Chromosome"/>
</dbReference>
<dbReference type="Gene3D" id="3.40.190.10">
    <property type="entry name" value="Periplasmic binding protein-like II"/>
    <property type="match status" value="2"/>
</dbReference>
<comment type="subcellular location">
    <subcellularLocation>
        <location evidence="4">Periplasm</location>
    </subcellularLocation>
</comment>
<keyword evidence="4" id="KW-0574">Periplasm</keyword>
<dbReference type="InterPro" id="IPR006060">
    <property type="entry name" value="Maltose/Cyclodextrin-bd"/>
</dbReference>
<evidence type="ECO:0000256" key="4">
    <source>
        <dbReference type="RuleBase" id="RU365005"/>
    </source>
</evidence>
<dbReference type="GO" id="GO:0015144">
    <property type="term" value="F:carbohydrate transmembrane transporter activity"/>
    <property type="evidence" value="ECO:0007669"/>
    <property type="project" value="InterPro"/>
</dbReference>
<comment type="function">
    <text evidence="4">Part of the ABC transporter complex MalEFGK involved in maltose/maltodextrin import. Binds maltose and higher maltodextrins.</text>
</comment>
<keyword evidence="3" id="KW-0732">Signal</keyword>
<evidence type="ECO:0000256" key="2">
    <source>
        <dbReference type="ARBA" id="ARBA00022448"/>
    </source>
</evidence>
<protein>
    <recommendedName>
        <fullName evidence="4">Maltodextrin-binding protein</fullName>
    </recommendedName>
</protein>
<dbReference type="GO" id="GO:0055052">
    <property type="term" value="C:ATP-binding cassette (ABC) transporter complex, substrate-binding subunit-containing"/>
    <property type="evidence" value="ECO:0007669"/>
    <property type="project" value="TreeGrafter"/>
</dbReference>
<reference evidence="5 6" key="1">
    <citation type="submission" date="2018-12" db="EMBL/GenBank/DDBJ databases">
        <authorList>
            <consortium name="Pathogen Informatics"/>
        </authorList>
    </citation>
    <scope>NUCLEOTIDE SEQUENCE [LARGE SCALE GENOMIC DNA]</scope>
    <source>
        <strain evidence="5 6">NCTC9419</strain>
    </source>
</reference>
<evidence type="ECO:0000256" key="3">
    <source>
        <dbReference type="ARBA" id="ARBA00022729"/>
    </source>
</evidence>
<dbReference type="GO" id="GO:0042956">
    <property type="term" value="P:maltodextrin transmembrane transport"/>
    <property type="evidence" value="ECO:0007669"/>
    <property type="project" value="TreeGrafter"/>
</dbReference>